<dbReference type="PANTHER" id="PTHR33393">
    <property type="entry name" value="POLYGLUTAMINE SYNTHESIS ACCESSORY PROTEIN RV0574C-RELATED"/>
    <property type="match status" value="1"/>
</dbReference>
<dbReference type="SMART" id="SM00854">
    <property type="entry name" value="PGA_cap"/>
    <property type="match status" value="1"/>
</dbReference>
<proteinExistence type="inferred from homology"/>
<dbReference type="AlphaFoldDB" id="A0A3N0I2Q1"/>
<organism evidence="3 4">
    <name type="scientific">Absicoccus porci</name>
    <dbReference type="NCBI Taxonomy" id="2486576"/>
    <lineage>
        <taxon>Bacteria</taxon>
        <taxon>Bacillati</taxon>
        <taxon>Bacillota</taxon>
        <taxon>Erysipelotrichia</taxon>
        <taxon>Erysipelotrichales</taxon>
        <taxon>Erysipelotrichaceae</taxon>
        <taxon>Absicoccus</taxon>
    </lineage>
</organism>
<protein>
    <submittedName>
        <fullName evidence="3">CapA family protein</fullName>
    </submittedName>
</protein>
<keyword evidence="4" id="KW-1185">Reference proteome</keyword>
<accession>A0A3N0I2Q1</accession>
<sequence length="388" mass="44140">MNVLMRIWFVTFLVMCVFGYLMNQVQPITTLSKKTSASTNTDSFTVMGVGDNLLHDVIFRNMDQSMKDVDYNDFYKTIKKYTTADLNYINYETICAGTKNGLWLDGYPSFNGPAKFNDAVANAGFNWFSLCSNHTYDRGTLGVQTELDYIQKHCKDVTVTGAYQTKKASETPTVVKIHGIRVGLASYAYGFESQPDDSDTAWMVNKISKTKIKKDMKKLNKVSDVQIVTMHWGTEYHTDVNDMQKEYAKLLNSLGVEVIIGTHPHVIEPVEWIRSDKQDTLCYYSLGNFISAQNANDNMIGGMASFKVTYDHDKKKATVSDAAFTPTITYYDSNYNNYQMYTIHEWTNKKAKTHEVTVSEGQDISKEYVQKYVKNVMKDVKGVKIVTE</sequence>
<evidence type="ECO:0000256" key="1">
    <source>
        <dbReference type="ARBA" id="ARBA00005662"/>
    </source>
</evidence>
<name>A0A3N0I2Q1_9FIRM</name>
<dbReference type="OrthoDB" id="9810906at2"/>
<dbReference type="EMBL" id="RJQC01000001">
    <property type="protein sequence ID" value="RNM31291.1"/>
    <property type="molecule type" value="Genomic_DNA"/>
</dbReference>
<evidence type="ECO:0000313" key="4">
    <source>
        <dbReference type="Proteomes" id="UP000276568"/>
    </source>
</evidence>
<evidence type="ECO:0000259" key="2">
    <source>
        <dbReference type="SMART" id="SM00854"/>
    </source>
</evidence>
<dbReference type="SUPFAM" id="SSF56300">
    <property type="entry name" value="Metallo-dependent phosphatases"/>
    <property type="match status" value="1"/>
</dbReference>
<comment type="caution">
    <text evidence="3">The sequence shown here is derived from an EMBL/GenBank/DDBJ whole genome shotgun (WGS) entry which is preliminary data.</text>
</comment>
<dbReference type="Pfam" id="PF09587">
    <property type="entry name" value="PGA_cap"/>
    <property type="match status" value="1"/>
</dbReference>
<reference evidence="3 4" key="1">
    <citation type="submission" date="2018-11" db="EMBL/GenBank/DDBJ databases">
        <title>Clostridium sp. nov., a member of the family Erysipelotrichaceae isolated from pig faeces.</title>
        <authorList>
            <person name="Chang Y.-H."/>
        </authorList>
    </citation>
    <scope>NUCLEOTIDE SEQUENCE [LARGE SCALE GENOMIC DNA]</scope>
    <source>
        <strain evidence="3 4">YH-panp20</strain>
    </source>
</reference>
<dbReference type="Gene3D" id="3.60.21.10">
    <property type="match status" value="1"/>
</dbReference>
<comment type="similarity">
    <text evidence="1">Belongs to the CapA family.</text>
</comment>
<evidence type="ECO:0000313" key="3">
    <source>
        <dbReference type="EMBL" id="RNM31291.1"/>
    </source>
</evidence>
<dbReference type="RefSeq" id="WP_128519452.1">
    <property type="nucleotide sequence ID" value="NZ_JAQYEM010000057.1"/>
</dbReference>
<dbReference type="Proteomes" id="UP000276568">
    <property type="component" value="Unassembled WGS sequence"/>
</dbReference>
<gene>
    <name evidence="3" type="ORF">EDX97_01670</name>
</gene>
<feature type="domain" description="Capsule synthesis protein CapA" evidence="2">
    <location>
        <begin position="45"/>
        <end position="293"/>
    </location>
</feature>
<dbReference type="InterPro" id="IPR029052">
    <property type="entry name" value="Metallo-depent_PP-like"/>
</dbReference>
<dbReference type="CDD" id="cd07381">
    <property type="entry name" value="MPP_CapA"/>
    <property type="match status" value="1"/>
</dbReference>
<dbReference type="InterPro" id="IPR019079">
    <property type="entry name" value="Capsule_synth_CapA"/>
</dbReference>
<dbReference type="PANTHER" id="PTHR33393:SF12">
    <property type="entry name" value="CAPSULE BIOSYNTHESIS PROTEIN CAPA"/>
    <property type="match status" value="1"/>
</dbReference>
<dbReference type="InterPro" id="IPR052169">
    <property type="entry name" value="CW_Biosynth-Accessory"/>
</dbReference>